<evidence type="ECO:0000256" key="7">
    <source>
        <dbReference type="ARBA" id="ARBA00055169"/>
    </source>
</evidence>
<dbReference type="NCBIfam" id="TIGR02355">
    <property type="entry name" value="moeB"/>
    <property type="match status" value="1"/>
</dbReference>
<dbReference type="GO" id="GO:0005829">
    <property type="term" value="C:cytosol"/>
    <property type="evidence" value="ECO:0007669"/>
    <property type="project" value="TreeGrafter"/>
</dbReference>
<evidence type="ECO:0000256" key="10">
    <source>
        <dbReference type="ARBA" id="ARBA00073635"/>
    </source>
</evidence>
<dbReference type="InterPro" id="IPR012730">
    <property type="entry name" value="Mopterin_Synthase_Sase_MoeB"/>
</dbReference>
<proteinExistence type="inferred from homology"/>
<evidence type="ECO:0000256" key="1">
    <source>
        <dbReference type="ARBA" id="ARBA00005046"/>
    </source>
</evidence>
<dbReference type="Gene3D" id="3.40.50.720">
    <property type="entry name" value="NAD(P)-binding Rossmann-like Domain"/>
    <property type="match status" value="1"/>
</dbReference>
<evidence type="ECO:0000256" key="8">
    <source>
        <dbReference type="ARBA" id="ARBA00063809"/>
    </source>
</evidence>
<dbReference type="EMBL" id="BAUJ01000008">
    <property type="protein sequence ID" value="GAD88617.1"/>
    <property type="molecule type" value="Genomic_DNA"/>
</dbReference>
<dbReference type="GO" id="GO:0008641">
    <property type="term" value="F:ubiquitin-like modifier activating enzyme activity"/>
    <property type="evidence" value="ECO:0007669"/>
    <property type="project" value="InterPro"/>
</dbReference>
<evidence type="ECO:0000256" key="2">
    <source>
        <dbReference type="ARBA" id="ARBA00009919"/>
    </source>
</evidence>
<dbReference type="GO" id="GO:0008146">
    <property type="term" value="F:sulfotransferase activity"/>
    <property type="evidence" value="ECO:0007669"/>
    <property type="project" value="TreeGrafter"/>
</dbReference>
<evidence type="ECO:0000313" key="15">
    <source>
        <dbReference type="EMBL" id="GAD88617.1"/>
    </source>
</evidence>
<dbReference type="InterPro" id="IPR035985">
    <property type="entry name" value="Ubiquitin-activating_enz"/>
</dbReference>
<evidence type="ECO:0000256" key="5">
    <source>
        <dbReference type="ARBA" id="ARBA00022840"/>
    </source>
</evidence>
<comment type="subunit">
    <text evidence="8">Homodimer. Forms a stable heterotetrameric complex of 2 MoeB and 2 MoaD during adenylation of MoaD.</text>
</comment>
<comment type="function">
    <text evidence="7">Catalyzes the adenylation by ATP of the carboxyl group of the C-terminal glycine of sulfur carrier protein MoaD.</text>
</comment>
<comment type="caution">
    <text evidence="15">The sequence shown here is derived from an EMBL/GenBank/DDBJ whole genome shotgun (WGS) entry which is preliminary data.</text>
</comment>
<dbReference type="OrthoDB" id="9804286at2"/>
<feature type="domain" description="THIF-type NAD/FAD binding fold" evidence="14">
    <location>
        <begin position="12"/>
        <end position="245"/>
    </location>
</feature>
<evidence type="ECO:0000256" key="12">
    <source>
        <dbReference type="ARBA" id="ARBA00075328"/>
    </source>
</evidence>
<dbReference type="SUPFAM" id="SSF69572">
    <property type="entry name" value="Activating enzymes of the ubiquitin-like proteins"/>
    <property type="match status" value="1"/>
</dbReference>
<dbReference type="GO" id="GO:0006777">
    <property type="term" value="P:Mo-molybdopterin cofactor biosynthetic process"/>
    <property type="evidence" value="ECO:0007669"/>
    <property type="project" value="InterPro"/>
</dbReference>
<comment type="similarity">
    <text evidence="2">Belongs to the HesA/MoeB/ThiF family.</text>
</comment>
<evidence type="ECO:0000256" key="6">
    <source>
        <dbReference type="ARBA" id="ARBA00052218"/>
    </source>
</evidence>
<dbReference type="PANTHER" id="PTHR10953:SF194">
    <property type="entry name" value="MOLYBDOPTERIN-SYNTHASE ADENYLYLTRANSFERASE"/>
    <property type="match status" value="1"/>
</dbReference>
<dbReference type="AlphaFoldDB" id="V5FHX9"/>
<keyword evidence="3 15" id="KW-0808">Transferase</keyword>
<keyword evidence="4" id="KW-0547">Nucleotide-binding</keyword>
<dbReference type="NCBIfam" id="NF004281">
    <property type="entry name" value="PRK05690.1"/>
    <property type="match status" value="1"/>
</dbReference>
<gene>
    <name evidence="15" type="primary">moeB</name>
    <name evidence="15" type="ORF">VHA01S_008_00130</name>
</gene>
<dbReference type="eggNOG" id="COG0476">
    <property type="taxonomic scope" value="Bacteria"/>
</dbReference>
<dbReference type="EC" id="2.7.7.80" evidence="9"/>
<evidence type="ECO:0000256" key="13">
    <source>
        <dbReference type="ARBA" id="ARBA00078531"/>
    </source>
</evidence>
<accession>V5FHX9</accession>
<evidence type="ECO:0000256" key="3">
    <source>
        <dbReference type="ARBA" id="ARBA00022679"/>
    </source>
</evidence>
<evidence type="ECO:0000256" key="9">
    <source>
        <dbReference type="ARBA" id="ARBA00066884"/>
    </source>
</evidence>
<name>V5FHX9_9VIBR</name>
<dbReference type="CDD" id="cd00757">
    <property type="entry name" value="ThiF_MoeB_HesA_family"/>
    <property type="match status" value="1"/>
</dbReference>
<reference evidence="15 16" key="1">
    <citation type="submission" date="2013-11" db="EMBL/GenBank/DDBJ databases">
        <title>Whole genome shotgun sequence of Vibrio halioticoli NBRC 102217.</title>
        <authorList>
            <person name="Isaki S."/>
            <person name="Kimura A."/>
            <person name="Ohji S."/>
            <person name="Hosoyama A."/>
            <person name="Fujita N."/>
            <person name="Hashimoto M."/>
            <person name="Hosoyama Y."/>
            <person name="Yamazoe A."/>
        </authorList>
    </citation>
    <scope>NUCLEOTIDE SEQUENCE [LARGE SCALE GENOMIC DNA]</scope>
    <source>
        <strain evidence="15 16">NBRC 102217</strain>
    </source>
</reference>
<evidence type="ECO:0000256" key="4">
    <source>
        <dbReference type="ARBA" id="ARBA00022741"/>
    </source>
</evidence>
<dbReference type="FunFam" id="3.40.50.720:FF:000033">
    <property type="entry name" value="Adenylyltransferase and sulfurtransferase MOCS3"/>
    <property type="match status" value="1"/>
</dbReference>
<dbReference type="Pfam" id="PF00899">
    <property type="entry name" value="ThiF"/>
    <property type="match status" value="1"/>
</dbReference>
<dbReference type="GO" id="GO:0004792">
    <property type="term" value="F:thiosulfate-cyanide sulfurtransferase activity"/>
    <property type="evidence" value="ECO:0007669"/>
    <property type="project" value="TreeGrafter"/>
</dbReference>
<dbReference type="Proteomes" id="UP000017800">
    <property type="component" value="Unassembled WGS sequence"/>
</dbReference>
<comment type="pathway">
    <text evidence="1">Cofactor biosynthesis; molybdopterin biosynthesis.</text>
</comment>
<sequence length="251" mass="27508">MEILSDQEMLRYNRQIILRSFDFEGQEALKQASILVIGAGGLGCAATPYLVSAGVGALTIVDDDVVELSNLQRQILHTESDINAFKVDSAKASLAQLNSHCQLTSIARRLDEQELTEAIRTHSLVIDASDNLTTRNQLNRLCHQYKTPLVSGAAIRLEGQVISFTYQDDEPCYQCLSTLFGANELSCVEAGILAPVVGVIGSMQALEAVRLLSNLGEHKLGKLMMFDALSMKWQEFTLPKQAQCMVCGDNK</sequence>
<dbReference type="GO" id="GO:0061605">
    <property type="term" value="F:molybdopterin-synthase adenylyltransferase activity"/>
    <property type="evidence" value="ECO:0007669"/>
    <property type="project" value="UniProtKB-EC"/>
</dbReference>
<dbReference type="InterPro" id="IPR045886">
    <property type="entry name" value="ThiF/MoeB/HesA"/>
</dbReference>
<dbReference type="PANTHER" id="PTHR10953">
    <property type="entry name" value="UBIQUITIN-ACTIVATING ENZYME E1"/>
    <property type="match status" value="1"/>
</dbReference>
<evidence type="ECO:0000256" key="11">
    <source>
        <dbReference type="ARBA" id="ARBA00075110"/>
    </source>
</evidence>
<dbReference type="InterPro" id="IPR000594">
    <property type="entry name" value="ThiF_NAD_FAD-bd"/>
</dbReference>
<comment type="catalytic activity">
    <reaction evidence="6">
        <text>[molybdopterin-synthase sulfur-carrier protein]-C-terminal Gly-Gly + ATP + H(+) = [molybdopterin-synthase sulfur-carrier protein]-C-terminal Gly-Gly-AMP + diphosphate</text>
        <dbReference type="Rhea" id="RHEA:43616"/>
        <dbReference type="Rhea" id="RHEA-COMP:12159"/>
        <dbReference type="Rhea" id="RHEA-COMP:12202"/>
        <dbReference type="ChEBI" id="CHEBI:15378"/>
        <dbReference type="ChEBI" id="CHEBI:30616"/>
        <dbReference type="ChEBI" id="CHEBI:33019"/>
        <dbReference type="ChEBI" id="CHEBI:90618"/>
        <dbReference type="ChEBI" id="CHEBI:90778"/>
        <dbReference type="EC" id="2.7.7.80"/>
    </reaction>
</comment>
<organism evidence="15 16">
    <name type="scientific">Vibrio halioticoli NBRC 102217</name>
    <dbReference type="NCBI Taxonomy" id="1219072"/>
    <lineage>
        <taxon>Bacteria</taxon>
        <taxon>Pseudomonadati</taxon>
        <taxon>Pseudomonadota</taxon>
        <taxon>Gammaproteobacteria</taxon>
        <taxon>Vibrionales</taxon>
        <taxon>Vibrionaceae</taxon>
        <taxon>Vibrio</taxon>
    </lineage>
</organism>
<protein>
    <recommendedName>
        <fullName evidence="10">Molybdopterin-synthase adenylyltransferase</fullName>
        <ecNumber evidence="9">2.7.7.80</ecNumber>
    </recommendedName>
    <alternativeName>
        <fullName evidence="13">MoaD protein adenylase</fullName>
    </alternativeName>
    <alternativeName>
        <fullName evidence="11">Molybdopterin-converting factor subunit 1 adenylase</fullName>
    </alternativeName>
    <alternativeName>
        <fullName evidence="12">Sulfur carrier protein MoaD adenylyltransferase</fullName>
    </alternativeName>
</protein>
<dbReference type="GO" id="GO:0005524">
    <property type="term" value="F:ATP binding"/>
    <property type="evidence" value="ECO:0007669"/>
    <property type="project" value="UniProtKB-KW"/>
</dbReference>
<keyword evidence="15" id="KW-0548">Nucleotidyltransferase</keyword>
<dbReference type="RefSeq" id="WP_023403000.1">
    <property type="nucleotide sequence ID" value="NZ_BAUJ01000008.1"/>
</dbReference>
<keyword evidence="5" id="KW-0067">ATP-binding</keyword>
<keyword evidence="16" id="KW-1185">Reference proteome</keyword>
<evidence type="ECO:0000259" key="14">
    <source>
        <dbReference type="Pfam" id="PF00899"/>
    </source>
</evidence>
<evidence type="ECO:0000313" key="16">
    <source>
        <dbReference type="Proteomes" id="UP000017800"/>
    </source>
</evidence>